<dbReference type="CDD" id="cd00315">
    <property type="entry name" value="Cyt_C5_DNA_methylase"/>
    <property type="match status" value="1"/>
</dbReference>
<evidence type="ECO:0000256" key="2">
    <source>
        <dbReference type="ARBA" id="ARBA00022603"/>
    </source>
</evidence>
<evidence type="ECO:0000256" key="5">
    <source>
        <dbReference type="ARBA" id="ARBA00022747"/>
    </source>
</evidence>
<dbReference type="PANTHER" id="PTHR10629">
    <property type="entry name" value="CYTOSINE-SPECIFIC METHYLTRANSFERASE"/>
    <property type="match status" value="1"/>
</dbReference>
<feature type="active site" evidence="7">
    <location>
        <position position="72"/>
    </location>
</feature>
<dbReference type="SUPFAM" id="SSF53335">
    <property type="entry name" value="S-adenosyl-L-methionine-dependent methyltransferases"/>
    <property type="match status" value="1"/>
</dbReference>
<dbReference type="PANTHER" id="PTHR10629:SF52">
    <property type="entry name" value="DNA (CYTOSINE-5)-METHYLTRANSFERASE 1"/>
    <property type="match status" value="1"/>
</dbReference>
<dbReference type="GO" id="GO:0009307">
    <property type="term" value="P:DNA restriction-modification system"/>
    <property type="evidence" value="ECO:0007669"/>
    <property type="project" value="UniProtKB-KW"/>
</dbReference>
<dbReference type="InterPro" id="IPR031303">
    <property type="entry name" value="C5_meth_CS"/>
</dbReference>
<dbReference type="InterPro" id="IPR050390">
    <property type="entry name" value="C5-Methyltransferase"/>
</dbReference>
<comment type="similarity">
    <text evidence="7 8">Belongs to the class I-like SAM-binding methyltransferase superfamily. C5-methyltransferase family.</text>
</comment>
<proteinExistence type="inferred from homology"/>
<name>A0A7M1AYH4_9BACT</name>
<dbReference type="KEGG" id="ssei:FJR45_00620"/>
<evidence type="ECO:0000256" key="3">
    <source>
        <dbReference type="ARBA" id="ARBA00022679"/>
    </source>
</evidence>
<dbReference type="EMBL" id="CP041235">
    <property type="protein sequence ID" value="QOP42537.1"/>
    <property type="molecule type" value="Genomic_DNA"/>
</dbReference>
<reference evidence="9 10" key="1">
    <citation type="submission" date="2019-06" db="EMBL/GenBank/DDBJ databases">
        <title>Sulfurimonas gotlandica sp. nov., a chemoautotrophic and psychrotolerant epsilonproteobacterium isolated from a pelagic redoxcline, and an emended description of the genus Sulfurimonas.</title>
        <authorList>
            <person name="Wang S."/>
            <person name="Jiang L."/>
            <person name="Shao Z."/>
        </authorList>
    </citation>
    <scope>NUCLEOTIDE SEQUENCE [LARGE SCALE GENOMIC DNA]</scope>
    <source>
        <strain evidence="9 10">S2-6</strain>
    </source>
</reference>
<dbReference type="Gene3D" id="3.40.50.150">
    <property type="entry name" value="Vaccinia Virus protein VP39"/>
    <property type="match status" value="1"/>
</dbReference>
<dbReference type="Pfam" id="PF00145">
    <property type="entry name" value="DNA_methylase"/>
    <property type="match status" value="1"/>
</dbReference>
<dbReference type="GO" id="GO:0032259">
    <property type="term" value="P:methylation"/>
    <property type="evidence" value="ECO:0007669"/>
    <property type="project" value="UniProtKB-KW"/>
</dbReference>
<keyword evidence="5" id="KW-0680">Restriction system</keyword>
<dbReference type="PROSITE" id="PS51679">
    <property type="entry name" value="SAM_MT_C5"/>
    <property type="match status" value="1"/>
</dbReference>
<dbReference type="GO" id="GO:0003886">
    <property type="term" value="F:DNA (cytosine-5-)-methyltransferase activity"/>
    <property type="evidence" value="ECO:0007669"/>
    <property type="project" value="UniProtKB-EC"/>
</dbReference>
<dbReference type="REBASE" id="450612">
    <property type="entry name" value="M.SspS26ORF620P"/>
</dbReference>
<dbReference type="InterPro" id="IPR029063">
    <property type="entry name" value="SAM-dependent_MTases_sf"/>
</dbReference>
<dbReference type="InterPro" id="IPR001525">
    <property type="entry name" value="C5_MeTfrase"/>
</dbReference>
<organism evidence="9 10">
    <name type="scientific">Sulfurimonas sediminis</name>
    <dbReference type="NCBI Taxonomy" id="2590020"/>
    <lineage>
        <taxon>Bacteria</taxon>
        <taxon>Pseudomonadati</taxon>
        <taxon>Campylobacterota</taxon>
        <taxon>Epsilonproteobacteria</taxon>
        <taxon>Campylobacterales</taxon>
        <taxon>Sulfurimonadaceae</taxon>
        <taxon>Sulfurimonas</taxon>
    </lineage>
</organism>
<dbReference type="Gene3D" id="3.90.120.10">
    <property type="entry name" value="DNA Methylase, subunit A, domain 2"/>
    <property type="match status" value="1"/>
</dbReference>
<sequence length="366" mass="42126">MNIISLFSGAGGLDLGFEKAGFKTIWANEYDKEIWETFEKNFPDAILDRRSISKISSDEIPETLGLIGGPPCQSWSEAGKSRGIDDHRGQLFFEFIRVLRDKKPLFFLAENVSGMLASRHSEALENIKNHFIDSGYNLSFKLLNAHDYKVPQDRKRVFFIGFRKDLNITFEFPKPFSKKRFLKDVIFDLKDNVLPAKDKNYTNGDDCKIGNHEFMTGGFSSMFMSRNRVRSWDEPSFTIQAGGRHAPLHPQAPKMQFVEQNKRIFVPHSEHLYRRLSIRECARIQTFPDSHKFYYKNLSAGYKMVGNAVPPYLAYYLAKEIQKQLLSIYPNKSLEIISEPISQNSNINDISYIPDISKSAKQTVHL</sequence>
<evidence type="ECO:0000313" key="10">
    <source>
        <dbReference type="Proteomes" id="UP000593719"/>
    </source>
</evidence>
<protein>
    <recommendedName>
        <fullName evidence="1">DNA (cytosine-5-)-methyltransferase</fullName>
        <ecNumber evidence="1">2.1.1.37</ecNumber>
    </recommendedName>
</protein>
<dbReference type="NCBIfam" id="TIGR00675">
    <property type="entry name" value="dcm"/>
    <property type="match status" value="1"/>
</dbReference>
<gene>
    <name evidence="9" type="ORF">FJR45_00620</name>
</gene>
<evidence type="ECO:0000256" key="1">
    <source>
        <dbReference type="ARBA" id="ARBA00011975"/>
    </source>
</evidence>
<evidence type="ECO:0000256" key="6">
    <source>
        <dbReference type="ARBA" id="ARBA00047422"/>
    </source>
</evidence>
<comment type="catalytic activity">
    <reaction evidence="6">
        <text>a 2'-deoxycytidine in DNA + S-adenosyl-L-methionine = a 5-methyl-2'-deoxycytidine in DNA + S-adenosyl-L-homocysteine + H(+)</text>
        <dbReference type="Rhea" id="RHEA:13681"/>
        <dbReference type="Rhea" id="RHEA-COMP:11369"/>
        <dbReference type="Rhea" id="RHEA-COMP:11370"/>
        <dbReference type="ChEBI" id="CHEBI:15378"/>
        <dbReference type="ChEBI" id="CHEBI:57856"/>
        <dbReference type="ChEBI" id="CHEBI:59789"/>
        <dbReference type="ChEBI" id="CHEBI:85452"/>
        <dbReference type="ChEBI" id="CHEBI:85454"/>
        <dbReference type="EC" id="2.1.1.37"/>
    </reaction>
</comment>
<keyword evidence="3 7" id="KW-0808">Transferase</keyword>
<accession>A0A7M1AYH4</accession>
<keyword evidence="10" id="KW-1185">Reference proteome</keyword>
<evidence type="ECO:0000313" key="9">
    <source>
        <dbReference type="EMBL" id="QOP42537.1"/>
    </source>
</evidence>
<dbReference type="AlphaFoldDB" id="A0A7M1AYH4"/>
<evidence type="ECO:0000256" key="7">
    <source>
        <dbReference type="PROSITE-ProRule" id="PRU01016"/>
    </source>
</evidence>
<evidence type="ECO:0000256" key="8">
    <source>
        <dbReference type="RuleBase" id="RU000416"/>
    </source>
</evidence>
<dbReference type="GO" id="GO:0044027">
    <property type="term" value="P:negative regulation of gene expression via chromosomal CpG island methylation"/>
    <property type="evidence" value="ECO:0007669"/>
    <property type="project" value="TreeGrafter"/>
</dbReference>
<keyword evidence="4 7" id="KW-0949">S-adenosyl-L-methionine</keyword>
<dbReference type="PROSITE" id="PS00095">
    <property type="entry name" value="C5_MTASE_2"/>
    <property type="match status" value="1"/>
</dbReference>
<dbReference type="RefSeq" id="WP_193150901.1">
    <property type="nucleotide sequence ID" value="NZ_CP041235.1"/>
</dbReference>
<dbReference type="GO" id="GO:0003677">
    <property type="term" value="F:DNA binding"/>
    <property type="evidence" value="ECO:0007669"/>
    <property type="project" value="TreeGrafter"/>
</dbReference>
<dbReference type="PRINTS" id="PR00105">
    <property type="entry name" value="C5METTRFRASE"/>
</dbReference>
<dbReference type="EC" id="2.1.1.37" evidence="1"/>
<evidence type="ECO:0000256" key="4">
    <source>
        <dbReference type="ARBA" id="ARBA00022691"/>
    </source>
</evidence>
<keyword evidence="2 7" id="KW-0489">Methyltransferase</keyword>
<dbReference type="Proteomes" id="UP000593719">
    <property type="component" value="Chromosome"/>
</dbReference>